<accession>A0AAD2E846</accession>
<keyword evidence="5" id="KW-0539">Nucleus</keyword>
<name>A0AAD2E846_9LAMI</name>
<evidence type="ECO:0000256" key="1">
    <source>
        <dbReference type="ARBA" id="ARBA00004123"/>
    </source>
</evidence>
<dbReference type="EMBL" id="OU503050">
    <property type="protein sequence ID" value="CAI9778090.1"/>
    <property type="molecule type" value="Genomic_DNA"/>
</dbReference>
<keyword evidence="6" id="KW-0131">Cell cycle</keyword>
<protein>
    <submittedName>
        <fullName evidence="7">Uncharacterized protein</fullName>
    </submittedName>
</protein>
<evidence type="ECO:0000313" key="8">
    <source>
        <dbReference type="Proteomes" id="UP000834106"/>
    </source>
</evidence>
<dbReference type="InterPro" id="IPR004582">
    <property type="entry name" value="Checkpoint_prot_Rad17_Rad24"/>
</dbReference>
<evidence type="ECO:0000256" key="2">
    <source>
        <dbReference type="ARBA" id="ARBA00022741"/>
    </source>
</evidence>
<dbReference type="GO" id="GO:0005634">
    <property type="term" value="C:nucleus"/>
    <property type="evidence" value="ECO:0007669"/>
    <property type="project" value="UniProtKB-SubCell"/>
</dbReference>
<keyword evidence="2" id="KW-0547">Nucleotide-binding</keyword>
<proteinExistence type="predicted"/>
<evidence type="ECO:0000256" key="5">
    <source>
        <dbReference type="ARBA" id="ARBA00023242"/>
    </source>
</evidence>
<dbReference type="GO" id="GO:0006281">
    <property type="term" value="P:DNA repair"/>
    <property type="evidence" value="ECO:0007669"/>
    <property type="project" value="InterPro"/>
</dbReference>
<evidence type="ECO:0000313" key="7">
    <source>
        <dbReference type="EMBL" id="CAI9778090.1"/>
    </source>
</evidence>
<dbReference type="PANTHER" id="PTHR12172:SF1">
    <property type="entry name" value="P-LOOP CONTAINING NUCLEOSIDE TRIPHOSPHATE HYDROLASES SUPERFAMILY PROTEIN"/>
    <property type="match status" value="1"/>
</dbReference>
<keyword evidence="8" id="KW-1185">Reference proteome</keyword>
<organism evidence="7 8">
    <name type="scientific">Fraxinus pennsylvanica</name>
    <dbReference type="NCBI Taxonomy" id="56036"/>
    <lineage>
        <taxon>Eukaryota</taxon>
        <taxon>Viridiplantae</taxon>
        <taxon>Streptophyta</taxon>
        <taxon>Embryophyta</taxon>
        <taxon>Tracheophyta</taxon>
        <taxon>Spermatophyta</taxon>
        <taxon>Magnoliopsida</taxon>
        <taxon>eudicotyledons</taxon>
        <taxon>Gunneridae</taxon>
        <taxon>Pentapetalae</taxon>
        <taxon>asterids</taxon>
        <taxon>lamiids</taxon>
        <taxon>Lamiales</taxon>
        <taxon>Oleaceae</taxon>
        <taxon>Oleeae</taxon>
        <taxon>Fraxinus</taxon>
    </lineage>
</organism>
<dbReference type="GO" id="GO:0003689">
    <property type="term" value="F:DNA clamp loader activity"/>
    <property type="evidence" value="ECO:0007669"/>
    <property type="project" value="TreeGrafter"/>
</dbReference>
<dbReference type="GO" id="GO:0003682">
    <property type="term" value="F:chromatin binding"/>
    <property type="evidence" value="ECO:0007669"/>
    <property type="project" value="TreeGrafter"/>
</dbReference>
<evidence type="ECO:0000256" key="6">
    <source>
        <dbReference type="ARBA" id="ARBA00023306"/>
    </source>
</evidence>
<dbReference type="AlphaFoldDB" id="A0AAD2E846"/>
<evidence type="ECO:0000256" key="3">
    <source>
        <dbReference type="ARBA" id="ARBA00022763"/>
    </source>
</evidence>
<gene>
    <name evidence="7" type="ORF">FPE_LOCUS25520</name>
</gene>
<comment type="subcellular location">
    <subcellularLocation>
        <location evidence="1">Nucleus</location>
    </subcellularLocation>
</comment>
<dbReference type="GO" id="GO:0033314">
    <property type="term" value="P:mitotic DNA replication checkpoint signaling"/>
    <property type="evidence" value="ECO:0007669"/>
    <property type="project" value="TreeGrafter"/>
</dbReference>
<reference evidence="7" key="1">
    <citation type="submission" date="2023-05" db="EMBL/GenBank/DDBJ databases">
        <authorList>
            <person name="Huff M."/>
        </authorList>
    </citation>
    <scope>NUCLEOTIDE SEQUENCE</scope>
</reference>
<dbReference type="GO" id="GO:0000077">
    <property type="term" value="P:DNA damage checkpoint signaling"/>
    <property type="evidence" value="ECO:0007669"/>
    <property type="project" value="TreeGrafter"/>
</dbReference>
<dbReference type="PANTHER" id="PTHR12172">
    <property type="entry name" value="CELL CYCLE CHECKPOINT PROTEIN RAD17"/>
    <property type="match status" value="1"/>
</dbReference>
<sequence length="127" mass="14455">MDECSSMDFIRRLKSFTNPEPDCVIDSLQETWKNMCSRRKDFKQYVTSEEKNTWQALNLAHGMSNLISEADLLLKDCQAALCDFLEPSMICCEKSHSYSSCDDQLQMSSVLAQHGMCYYAKETAALG</sequence>
<keyword evidence="4" id="KW-0067">ATP-binding</keyword>
<dbReference type="Proteomes" id="UP000834106">
    <property type="component" value="Chromosome 15"/>
</dbReference>
<evidence type="ECO:0000256" key="4">
    <source>
        <dbReference type="ARBA" id="ARBA00022840"/>
    </source>
</evidence>
<keyword evidence="3" id="KW-0227">DNA damage</keyword>
<dbReference type="GO" id="GO:0005524">
    <property type="term" value="F:ATP binding"/>
    <property type="evidence" value="ECO:0007669"/>
    <property type="project" value="UniProtKB-KW"/>
</dbReference>